<evidence type="ECO:0000256" key="8">
    <source>
        <dbReference type="ARBA" id="ARBA00023204"/>
    </source>
</evidence>
<keyword evidence="8" id="KW-0234">DNA repair</keyword>
<evidence type="ECO:0000256" key="9">
    <source>
        <dbReference type="SAM" id="Phobius"/>
    </source>
</evidence>
<name>A0A150X699_9BACT</name>
<keyword evidence="6" id="KW-0378">Hydrolase</keyword>
<dbReference type="InterPro" id="IPR036691">
    <property type="entry name" value="Endo/exonu/phosph_ase_sf"/>
</dbReference>
<feature type="transmembrane region" description="Helical" evidence="9">
    <location>
        <begin position="63"/>
        <end position="82"/>
    </location>
</feature>
<evidence type="ECO:0000256" key="2">
    <source>
        <dbReference type="ARBA" id="ARBA00001946"/>
    </source>
</evidence>
<dbReference type="InterPro" id="IPR005135">
    <property type="entry name" value="Endo/exonuclease/phosphatase"/>
</dbReference>
<evidence type="ECO:0000313" key="11">
    <source>
        <dbReference type="EMBL" id="KYG74214.1"/>
    </source>
</evidence>
<reference evidence="11 12" key="1">
    <citation type="submission" date="2016-01" db="EMBL/GenBank/DDBJ databases">
        <title>Genome sequencing of Roseivirga spongicola UST030701-084.</title>
        <authorList>
            <person name="Selvaratnam C."/>
            <person name="Thevarajoo S."/>
            <person name="Goh K.M."/>
            <person name="Ee R."/>
            <person name="Chan K.-G."/>
            <person name="Chong C.S."/>
        </authorList>
    </citation>
    <scope>NUCLEOTIDE SEQUENCE [LARGE SCALE GENOMIC DNA]</scope>
    <source>
        <strain evidence="11 12">UST030701-084</strain>
    </source>
</reference>
<keyword evidence="5" id="KW-0227">DNA damage</keyword>
<dbReference type="GO" id="GO:0006281">
    <property type="term" value="P:DNA repair"/>
    <property type="evidence" value="ECO:0007669"/>
    <property type="project" value="UniProtKB-KW"/>
</dbReference>
<organism evidence="11 12">
    <name type="scientific">Roseivirga spongicola</name>
    <dbReference type="NCBI Taxonomy" id="333140"/>
    <lineage>
        <taxon>Bacteria</taxon>
        <taxon>Pseudomonadati</taxon>
        <taxon>Bacteroidota</taxon>
        <taxon>Cytophagia</taxon>
        <taxon>Cytophagales</taxon>
        <taxon>Roseivirgaceae</taxon>
        <taxon>Roseivirga</taxon>
    </lineage>
</organism>
<keyword evidence="3" id="KW-0540">Nuclease</keyword>
<gene>
    <name evidence="11" type="ORF">AWW68_16330</name>
</gene>
<evidence type="ECO:0000256" key="4">
    <source>
        <dbReference type="ARBA" id="ARBA00022723"/>
    </source>
</evidence>
<feature type="transmembrane region" description="Helical" evidence="9">
    <location>
        <begin position="7"/>
        <end position="29"/>
    </location>
</feature>
<dbReference type="GO" id="GO:0046872">
    <property type="term" value="F:metal ion binding"/>
    <property type="evidence" value="ECO:0007669"/>
    <property type="project" value="UniProtKB-KW"/>
</dbReference>
<dbReference type="Pfam" id="PF03372">
    <property type="entry name" value="Exo_endo_phos"/>
    <property type="match status" value="1"/>
</dbReference>
<dbReference type="RefSeq" id="WP_068223898.1">
    <property type="nucleotide sequence ID" value="NZ_LRPC01000028.1"/>
</dbReference>
<dbReference type="GO" id="GO:0004518">
    <property type="term" value="F:nuclease activity"/>
    <property type="evidence" value="ECO:0007669"/>
    <property type="project" value="UniProtKB-KW"/>
</dbReference>
<feature type="domain" description="Endonuclease/exonuclease/phosphatase" evidence="10">
    <location>
        <begin position="97"/>
        <end position="323"/>
    </location>
</feature>
<evidence type="ECO:0000256" key="5">
    <source>
        <dbReference type="ARBA" id="ARBA00022763"/>
    </source>
</evidence>
<dbReference type="AlphaFoldDB" id="A0A150X699"/>
<dbReference type="CDD" id="cd09084">
    <property type="entry name" value="EEP-2"/>
    <property type="match status" value="1"/>
</dbReference>
<keyword evidence="9" id="KW-0472">Membrane</keyword>
<keyword evidence="12" id="KW-1185">Reference proteome</keyword>
<evidence type="ECO:0000256" key="7">
    <source>
        <dbReference type="ARBA" id="ARBA00022842"/>
    </source>
</evidence>
<protein>
    <recommendedName>
        <fullName evidence="10">Endonuclease/exonuclease/phosphatase domain-containing protein</fullName>
    </recommendedName>
</protein>
<keyword evidence="4" id="KW-0479">Metal-binding</keyword>
<evidence type="ECO:0000256" key="1">
    <source>
        <dbReference type="ARBA" id="ARBA00001936"/>
    </source>
</evidence>
<proteinExistence type="predicted"/>
<dbReference type="PANTHER" id="PTHR15822:SF4">
    <property type="entry name" value="TYROSYL-DNA PHOSPHODIESTERASE 2"/>
    <property type="match status" value="1"/>
</dbReference>
<keyword evidence="9" id="KW-0812">Transmembrane</keyword>
<feature type="transmembrane region" description="Helical" evidence="9">
    <location>
        <begin position="35"/>
        <end position="56"/>
    </location>
</feature>
<dbReference type="EMBL" id="LRPC01000028">
    <property type="protein sequence ID" value="KYG74214.1"/>
    <property type="molecule type" value="Genomic_DNA"/>
</dbReference>
<evidence type="ECO:0000256" key="6">
    <source>
        <dbReference type="ARBA" id="ARBA00022801"/>
    </source>
</evidence>
<dbReference type="InterPro" id="IPR051547">
    <property type="entry name" value="TDP2-like"/>
</dbReference>
<keyword evidence="9" id="KW-1133">Transmembrane helix</keyword>
<evidence type="ECO:0000259" key="10">
    <source>
        <dbReference type="Pfam" id="PF03372"/>
    </source>
</evidence>
<dbReference type="STRING" id="333140.AWW68_16330"/>
<dbReference type="OrthoDB" id="635146at2"/>
<dbReference type="SUPFAM" id="SSF56219">
    <property type="entry name" value="DNase I-like"/>
    <property type="match status" value="1"/>
</dbReference>
<dbReference type="PANTHER" id="PTHR15822">
    <property type="entry name" value="TRAF AND TNF RECEPTOR-ASSOCIATED PROTEIN"/>
    <property type="match status" value="1"/>
</dbReference>
<dbReference type="GO" id="GO:0016787">
    <property type="term" value="F:hydrolase activity"/>
    <property type="evidence" value="ECO:0007669"/>
    <property type="project" value="UniProtKB-KW"/>
</dbReference>
<evidence type="ECO:0000256" key="3">
    <source>
        <dbReference type="ARBA" id="ARBA00022722"/>
    </source>
</evidence>
<sequence>MKAILRLPLIIWFFGTLLIYSSVLVSPLFFKYSGLVSFGVPILILFNLIYLILALVFKWKSGFMALLLLVIAFPFVRVGLSFSGPVEPVGETVSLLNYNVKWFTDAKKDNYSEVLDWIAETDADILCFQEFYPSKNIASRIAEMGGYNLSMSKNNFHVAIFSKFPIVNDGLILSEEELNNIRFADLRVKNDTIRVYSIHLESMGINPDKIQDTEGLKAEYEDVSRRFVNASYYRTRQINTLFDHVEKTKYPVIIAGDFNDVPFSYNYFQFKKRFKNAFEEVGSGFGITYNGKIPFLRIDNQFYSKGLTARSLNTINDIYYSDHFPLIGKYEITP</sequence>
<evidence type="ECO:0000313" key="12">
    <source>
        <dbReference type="Proteomes" id="UP000075606"/>
    </source>
</evidence>
<keyword evidence="7" id="KW-0460">Magnesium</keyword>
<accession>A0A150X699</accession>
<comment type="cofactor">
    <cofactor evidence="2">
        <name>Mg(2+)</name>
        <dbReference type="ChEBI" id="CHEBI:18420"/>
    </cofactor>
</comment>
<comment type="caution">
    <text evidence="11">The sequence shown here is derived from an EMBL/GenBank/DDBJ whole genome shotgun (WGS) entry which is preliminary data.</text>
</comment>
<comment type="cofactor">
    <cofactor evidence="1">
        <name>Mn(2+)</name>
        <dbReference type="ChEBI" id="CHEBI:29035"/>
    </cofactor>
</comment>
<dbReference type="Proteomes" id="UP000075606">
    <property type="component" value="Unassembled WGS sequence"/>
</dbReference>
<dbReference type="Gene3D" id="3.60.10.10">
    <property type="entry name" value="Endonuclease/exonuclease/phosphatase"/>
    <property type="match status" value="1"/>
</dbReference>